<evidence type="ECO:0000313" key="3">
    <source>
        <dbReference type="Proteomes" id="UP000007798"/>
    </source>
</evidence>
<sequence length="136" mass="14336">MAKMTPKWFTPCVLFTLLVLPLVTSAGLGALGTILGDVLGVVQDLPSVVTNLLSNLQIVNDLLTTVDTVPSIVSKTLSEVEDLLSSITKDTSQNEILSILNNVLNLLSSILNVVPGIVLPIISDLTTALSKLLSTL</sequence>
<keyword evidence="3" id="KW-1185">Reference proteome</keyword>
<dbReference type="SMR" id="A0A0Q9WU82"/>
<dbReference type="Proteomes" id="UP000007798">
    <property type="component" value="Unassembled WGS sequence"/>
</dbReference>
<gene>
    <name evidence="2" type="primary">Dwil\GK27244</name>
    <name evidence="2" type="ORF">Dwil_GK27244</name>
</gene>
<keyword evidence="1" id="KW-0732">Signal</keyword>
<dbReference type="AlphaFoldDB" id="A0A0Q9WU82"/>
<accession>A0A0Q9WU82</accession>
<evidence type="ECO:0000256" key="1">
    <source>
        <dbReference type="SAM" id="SignalP"/>
    </source>
</evidence>
<proteinExistence type="predicted"/>
<dbReference type="InParanoid" id="A0A0Q9WU82"/>
<feature type="chain" id="PRO_5006387127" evidence="1">
    <location>
        <begin position="27"/>
        <end position="136"/>
    </location>
</feature>
<protein>
    <submittedName>
        <fullName evidence="2">Uncharacterized protein</fullName>
    </submittedName>
</protein>
<evidence type="ECO:0000313" key="2">
    <source>
        <dbReference type="EMBL" id="KRF99733.1"/>
    </source>
</evidence>
<dbReference type="KEGG" id="dwi:26529246"/>
<feature type="signal peptide" evidence="1">
    <location>
        <begin position="1"/>
        <end position="26"/>
    </location>
</feature>
<dbReference type="EMBL" id="CH964251">
    <property type="protein sequence ID" value="KRF99733.1"/>
    <property type="molecule type" value="Genomic_DNA"/>
</dbReference>
<name>A0A0Q9WU82_DROWI</name>
<reference evidence="2 3" key="1">
    <citation type="journal article" date="2007" name="Nature">
        <title>Evolution of genes and genomes on the Drosophila phylogeny.</title>
        <authorList>
            <consortium name="Drosophila 12 Genomes Consortium"/>
            <person name="Clark A.G."/>
            <person name="Eisen M.B."/>
            <person name="Smith D.R."/>
            <person name="Bergman C.M."/>
            <person name="Oliver B."/>
            <person name="Markow T.A."/>
            <person name="Kaufman T.C."/>
            <person name="Kellis M."/>
            <person name="Gelbart W."/>
            <person name="Iyer V.N."/>
            <person name="Pollard D.A."/>
            <person name="Sackton T.B."/>
            <person name="Larracuente A.M."/>
            <person name="Singh N.D."/>
            <person name="Abad J.P."/>
            <person name="Abt D.N."/>
            <person name="Adryan B."/>
            <person name="Aguade M."/>
            <person name="Akashi H."/>
            <person name="Anderson W.W."/>
            <person name="Aquadro C.F."/>
            <person name="Ardell D.H."/>
            <person name="Arguello R."/>
            <person name="Artieri C.G."/>
            <person name="Barbash D.A."/>
            <person name="Barker D."/>
            <person name="Barsanti P."/>
            <person name="Batterham P."/>
            <person name="Batzoglou S."/>
            <person name="Begun D."/>
            <person name="Bhutkar A."/>
            <person name="Blanco E."/>
            <person name="Bosak S.A."/>
            <person name="Bradley R.K."/>
            <person name="Brand A.D."/>
            <person name="Brent M.R."/>
            <person name="Brooks A.N."/>
            <person name="Brown R.H."/>
            <person name="Butlin R.K."/>
            <person name="Caggese C."/>
            <person name="Calvi B.R."/>
            <person name="Bernardo de Carvalho A."/>
            <person name="Caspi A."/>
            <person name="Castrezana S."/>
            <person name="Celniker S.E."/>
            <person name="Chang J.L."/>
            <person name="Chapple C."/>
            <person name="Chatterji S."/>
            <person name="Chinwalla A."/>
            <person name="Civetta A."/>
            <person name="Clifton S.W."/>
            <person name="Comeron J.M."/>
            <person name="Costello J.C."/>
            <person name="Coyne J.A."/>
            <person name="Daub J."/>
            <person name="David R.G."/>
            <person name="Delcher A.L."/>
            <person name="Delehaunty K."/>
            <person name="Do C.B."/>
            <person name="Ebling H."/>
            <person name="Edwards K."/>
            <person name="Eickbush T."/>
            <person name="Evans J.D."/>
            <person name="Filipski A."/>
            <person name="Findeiss S."/>
            <person name="Freyhult E."/>
            <person name="Fulton L."/>
            <person name="Fulton R."/>
            <person name="Garcia A.C."/>
            <person name="Gardiner A."/>
            <person name="Garfield D.A."/>
            <person name="Garvin B.E."/>
            <person name="Gibson G."/>
            <person name="Gilbert D."/>
            <person name="Gnerre S."/>
            <person name="Godfrey J."/>
            <person name="Good R."/>
            <person name="Gotea V."/>
            <person name="Gravely B."/>
            <person name="Greenberg A.J."/>
            <person name="Griffiths-Jones S."/>
            <person name="Gross S."/>
            <person name="Guigo R."/>
            <person name="Gustafson E.A."/>
            <person name="Haerty W."/>
            <person name="Hahn M.W."/>
            <person name="Halligan D.L."/>
            <person name="Halpern A.L."/>
            <person name="Halter G.M."/>
            <person name="Han M.V."/>
            <person name="Heger A."/>
            <person name="Hillier L."/>
            <person name="Hinrichs A.S."/>
            <person name="Holmes I."/>
            <person name="Hoskins R.A."/>
            <person name="Hubisz M.J."/>
            <person name="Hultmark D."/>
            <person name="Huntley M.A."/>
            <person name="Jaffe D.B."/>
            <person name="Jagadeeshan S."/>
            <person name="Jeck W.R."/>
            <person name="Johnson J."/>
            <person name="Jones C.D."/>
            <person name="Jordan W.C."/>
            <person name="Karpen G.H."/>
            <person name="Kataoka E."/>
            <person name="Keightley P.D."/>
            <person name="Kheradpour P."/>
            <person name="Kirkness E.F."/>
            <person name="Koerich L.B."/>
            <person name="Kristiansen K."/>
            <person name="Kudrna D."/>
            <person name="Kulathinal R.J."/>
            <person name="Kumar S."/>
            <person name="Kwok R."/>
            <person name="Lander E."/>
            <person name="Langley C.H."/>
            <person name="Lapoint R."/>
            <person name="Lazzaro B.P."/>
            <person name="Lee S.J."/>
            <person name="Levesque L."/>
            <person name="Li R."/>
            <person name="Lin C.F."/>
            <person name="Lin M.F."/>
            <person name="Lindblad-Toh K."/>
            <person name="Llopart A."/>
            <person name="Long M."/>
            <person name="Low L."/>
            <person name="Lozovsky E."/>
            <person name="Lu J."/>
            <person name="Luo M."/>
            <person name="Machado C.A."/>
            <person name="Makalowski W."/>
            <person name="Marzo M."/>
            <person name="Matsuda M."/>
            <person name="Matzkin L."/>
            <person name="McAllister B."/>
            <person name="McBride C.S."/>
            <person name="McKernan B."/>
            <person name="McKernan K."/>
            <person name="Mendez-Lago M."/>
            <person name="Minx P."/>
            <person name="Mollenhauer M.U."/>
            <person name="Montooth K."/>
            <person name="Mount S.M."/>
            <person name="Mu X."/>
            <person name="Myers E."/>
            <person name="Negre B."/>
            <person name="Newfeld S."/>
            <person name="Nielsen R."/>
            <person name="Noor M.A."/>
            <person name="O'Grady P."/>
            <person name="Pachter L."/>
            <person name="Papaceit M."/>
            <person name="Parisi M.J."/>
            <person name="Parisi M."/>
            <person name="Parts L."/>
            <person name="Pedersen J.S."/>
            <person name="Pesole G."/>
            <person name="Phillippy A.M."/>
            <person name="Ponting C.P."/>
            <person name="Pop M."/>
            <person name="Porcelli D."/>
            <person name="Powell J.R."/>
            <person name="Prohaska S."/>
            <person name="Pruitt K."/>
            <person name="Puig M."/>
            <person name="Quesneville H."/>
            <person name="Ram K.R."/>
            <person name="Rand D."/>
            <person name="Rasmussen M.D."/>
            <person name="Reed L.K."/>
            <person name="Reenan R."/>
            <person name="Reily A."/>
            <person name="Remington K.A."/>
            <person name="Rieger T.T."/>
            <person name="Ritchie M.G."/>
            <person name="Robin C."/>
            <person name="Rogers Y.H."/>
            <person name="Rohde C."/>
            <person name="Rozas J."/>
            <person name="Rubenfield M.J."/>
            <person name="Ruiz A."/>
            <person name="Russo S."/>
            <person name="Salzberg S.L."/>
            <person name="Sanchez-Gracia A."/>
            <person name="Saranga D.J."/>
            <person name="Sato H."/>
            <person name="Schaeffer S.W."/>
            <person name="Schatz M.C."/>
            <person name="Schlenke T."/>
            <person name="Schwartz R."/>
            <person name="Segarra C."/>
            <person name="Singh R.S."/>
            <person name="Sirot L."/>
            <person name="Sirota M."/>
            <person name="Sisneros N.B."/>
            <person name="Smith C.D."/>
            <person name="Smith T.F."/>
            <person name="Spieth J."/>
            <person name="Stage D.E."/>
            <person name="Stark A."/>
            <person name="Stephan W."/>
            <person name="Strausberg R.L."/>
            <person name="Strempel S."/>
            <person name="Sturgill D."/>
            <person name="Sutton G."/>
            <person name="Sutton G.G."/>
            <person name="Tao W."/>
            <person name="Teichmann S."/>
            <person name="Tobari Y.N."/>
            <person name="Tomimura Y."/>
            <person name="Tsolas J.M."/>
            <person name="Valente V.L."/>
            <person name="Venter E."/>
            <person name="Venter J.C."/>
            <person name="Vicario S."/>
            <person name="Vieira F.G."/>
            <person name="Vilella A.J."/>
            <person name="Villasante A."/>
            <person name="Walenz B."/>
            <person name="Wang J."/>
            <person name="Wasserman M."/>
            <person name="Watts T."/>
            <person name="Wilson D."/>
            <person name="Wilson R.K."/>
            <person name="Wing R.A."/>
            <person name="Wolfner M.F."/>
            <person name="Wong A."/>
            <person name="Wong G.K."/>
            <person name="Wu C.I."/>
            <person name="Wu G."/>
            <person name="Yamamoto D."/>
            <person name="Yang H.P."/>
            <person name="Yang S.P."/>
            <person name="Yorke J.A."/>
            <person name="Yoshida K."/>
            <person name="Zdobnov E."/>
            <person name="Zhang P."/>
            <person name="Zhang Y."/>
            <person name="Zimin A.V."/>
            <person name="Baldwin J."/>
            <person name="Abdouelleil A."/>
            <person name="Abdulkadir J."/>
            <person name="Abebe A."/>
            <person name="Abera B."/>
            <person name="Abreu J."/>
            <person name="Acer S.C."/>
            <person name="Aftuck L."/>
            <person name="Alexander A."/>
            <person name="An P."/>
            <person name="Anderson E."/>
            <person name="Anderson S."/>
            <person name="Arachi H."/>
            <person name="Azer M."/>
            <person name="Bachantsang P."/>
            <person name="Barry A."/>
            <person name="Bayul T."/>
            <person name="Berlin A."/>
            <person name="Bessette D."/>
            <person name="Bloom T."/>
            <person name="Blye J."/>
            <person name="Boguslavskiy L."/>
            <person name="Bonnet C."/>
            <person name="Boukhgalter B."/>
            <person name="Bourzgui I."/>
            <person name="Brown A."/>
            <person name="Cahill P."/>
            <person name="Channer S."/>
            <person name="Cheshatsang Y."/>
            <person name="Chuda L."/>
            <person name="Citroen M."/>
            <person name="Collymore A."/>
            <person name="Cooke P."/>
            <person name="Costello M."/>
            <person name="D'Aco K."/>
            <person name="Daza R."/>
            <person name="De Haan G."/>
            <person name="DeGray S."/>
            <person name="DeMaso C."/>
            <person name="Dhargay N."/>
            <person name="Dooley K."/>
            <person name="Dooley E."/>
            <person name="Doricent M."/>
            <person name="Dorje P."/>
            <person name="Dorjee K."/>
            <person name="Dupes A."/>
            <person name="Elong R."/>
            <person name="Falk J."/>
            <person name="Farina A."/>
            <person name="Faro S."/>
            <person name="Ferguson D."/>
            <person name="Fisher S."/>
            <person name="Foley C.D."/>
            <person name="Franke A."/>
            <person name="Friedrich D."/>
            <person name="Gadbois L."/>
            <person name="Gearin G."/>
            <person name="Gearin C.R."/>
            <person name="Giannoukos G."/>
            <person name="Goode T."/>
            <person name="Graham J."/>
            <person name="Grandbois E."/>
            <person name="Grewal S."/>
            <person name="Gyaltsen K."/>
            <person name="Hafez N."/>
            <person name="Hagos B."/>
            <person name="Hall J."/>
            <person name="Henson C."/>
            <person name="Hollinger A."/>
            <person name="Honan T."/>
            <person name="Huard M.D."/>
            <person name="Hughes L."/>
            <person name="Hurhula B."/>
            <person name="Husby M.E."/>
            <person name="Kamat A."/>
            <person name="Kanga B."/>
            <person name="Kashin S."/>
            <person name="Khazanovich D."/>
            <person name="Kisner P."/>
            <person name="Lance K."/>
            <person name="Lara M."/>
            <person name="Lee W."/>
            <person name="Lennon N."/>
            <person name="Letendre F."/>
            <person name="LeVine R."/>
            <person name="Lipovsky A."/>
            <person name="Liu X."/>
            <person name="Liu J."/>
            <person name="Liu S."/>
            <person name="Lokyitsang T."/>
            <person name="Lokyitsang Y."/>
            <person name="Lubonja R."/>
            <person name="Lui A."/>
            <person name="MacDonald P."/>
            <person name="Magnisalis V."/>
            <person name="Maru K."/>
            <person name="Matthews C."/>
            <person name="McCusker W."/>
            <person name="McDonough S."/>
            <person name="Mehta T."/>
            <person name="Meldrim J."/>
            <person name="Meneus L."/>
            <person name="Mihai O."/>
            <person name="Mihalev A."/>
            <person name="Mihova T."/>
            <person name="Mittelman R."/>
            <person name="Mlenga V."/>
            <person name="Montmayeur A."/>
            <person name="Mulrain L."/>
            <person name="Navidi A."/>
            <person name="Naylor J."/>
            <person name="Negash T."/>
            <person name="Nguyen T."/>
            <person name="Nguyen N."/>
            <person name="Nicol R."/>
            <person name="Norbu C."/>
            <person name="Norbu N."/>
            <person name="Novod N."/>
            <person name="O'Neill B."/>
            <person name="Osman S."/>
            <person name="Markiewicz E."/>
            <person name="Oyono O.L."/>
            <person name="Patti C."/>
            <person name="Phunkhang P."/>
            <person name="Pierre F."/>
            <person name="Priest M."/>
            <person name="Raghuraman S."/>
            <person name="Rege F."/>
            <person name="Reyes R."/>
            <person name="Rise C."/>
            <person name="Rogov P."/>
            <person name="Ross K."/>
            <person name="Ryan E."/>
            <person name="Settipalli S."/>
            <person name="Shea T."/>
            <person name="Sherpa N."/>
            <person name="Shi L."/>
            <person name="Shih D."/>
            <person name="Sparrow T."/>
            <person name="Spaulding J."/>
            <person name="Stalker J."/>
            <person name="Stange-Thomann N."/>
            <person name="Stavropoulos S."/>
            <person name="Stone C."/>
            <person name="Strader C."/>
            <person name="Tesfaye S."/>
            <person name="Thomson T."/>
            <person name="Thoulutsang Y."/>
            <person name="Thoulutsang D."/>
            <person name="Topham K."/>
            <person name="Topping I."/>
            <person name="Tsamla T."/>
            <person name="Vassiliev H."/>
            <person name="Vo A."/>
            <person name="Wangchuk T."/>
            <person name="Wangdi T."/>
            <person name="Weiand M."/>
            <person name="Wilkinson J."/>
            <person name="Wilson A."/>
            <person name="Yadav S."/>
            <person name="Young G."/>
            <person name="Yu Q."/>
            <person name="Zembek L."/>
            <person name="Zhong D."/>
            <person name="Zimmer A."/>
            <person name="Zwirko Z."/>
            <person name="Jaffe D.B."/>
            <person name="Alvarez P."/>
            <person name="Brockman W."/>
            <person name="Butler J."/>
            <person name="Chin C."/>
            <person name="Gnerre S."/>
            <person name="Grabherr M."/>
            <person name="Kleber M."/>
            <person name="Mauceli E."/>
            <person name="MacCallum I."/>
        </authorList>
    </citation>
    <scope>NUCLEOTIDE SEQUENCE [LARGE SCALE GENOMIC DNA]</scope>
    <source>
        <strain evidence="3">Tucson 14030-0811.24</strain>
    </source>
</reference>
<organism evidence="2 3">
    <name type="scientific">Drosophila willistoni</name>
    <name type="common">Fruit fly</name>
    <dbReference type="NCBI Taxonomy" id="7260"/>
    <lineage>
        <taxon>Eukaryota</taxon>
        <taxon>Metazoa</taxon>
        <taxon>Ecdysozoa</taxon>
        <taxon>Arthropoda</taxon>
        <taxon>Hexapoda</taxon>
        <taxon>Insecta</taxon>
        <taxon>Pterygota</taxon>
        <taxon>Neoptera</taxon>
        <taxon>Endopterygota</taxon>
        <taxon>Diptera</taxon>
        <taxon>Brachycera</taxon>
        <taxon>Muscomorpha</taxon>
        <taxon>Ephydroidea</taxon>
        <taxon>Drosophilidae</taxon>
        <taxon>Drosophila</taxon>
        <taxon>Sophophora</taxon>
    </lineage>
</organism>